<dbReference type="AlphaFoldDB" id="A0A9W5EX13"/>
<organism evidence="1 2">
    <name type="scientific">Campylobacter hyointestinalis subsp. hyointestinalis</name>
    <dbReference type="NCBI Taxonomy" id="91352"/>
    <lineage>
        <taxon>Bacteria</taxon>
        <taxon>Pseudomonadati</taxon>
        <taxon>Campylobacterota</taxon>
        <taxon>Epsilonproteobacteria</taxon>
        <taxon>Campylobacterales</taxon>
        <taxon>Campylobacteraceae</taxon>
        <taxon>Campylobacter</taxon>
    </lineage>
</organism>
<name>A0A9W5EX13_CAMHY</name>
<evidence type="ECO:0000313" key="2">
    <source>
        <dbReference type="Proteomes" id="UP000052245"/>
    </source>
</evidence>
<comment type="caution">
    <text evidence="1">The sequence shown here is derived from an EMBL/GenBank/DDBJ whole genome shotgun (WGS) entry which is preliminary data.</text>
</comment>
<accession>A0A9W5EX13</accession>
<reference evidence="1 2" key="1">
    <citation type="submission" date="2015-11" db="EMBL/GenBank/DDBJ databases">
        <authorList>
            <consortium name="Pathogen Informatics"/>
        </authorList>
    </citation>
    <scope>NUCLEOTIDE SEQUENCE [LARGE SCALE GENOMIC DNA]</scope>
    <source>
        <strain evidence="1 2">007A-0283</strain>
    </source>
</reference>
<proteinExistence type="predicted"/>
<gene>
    <name evidence="1" type="ORF">ERS739223_00463</name>
</gene>
<dbReference type="EMBL" id="FAVC01000001">
    <property type="protein sequence ID" value="CUU74495.1"/>
    <property type="molecule type" value="Genomic_DNA"/>
</dbReference>
<evidence type="ECO:0000313" key="1">
    <source>
        <dbReference type="EMBL" id="CUU74495.1"/>
    </source>
</evidence>
<dbReference type="RefSeq" id="WP_059434491.1">
    <property type="nucleotide sequence ID" value="NZ_FAUY01000002.1"/>
</dbReference>
<protein>
    <submittedName>
        <fullName evidence="1">Uncharacterized protein</fullName>
    </submittedName>
</protein>
<sequence>MSKITFDNSGVLAKFDAYGFEQSTKQIQAGTIEIQPNNKGRDYYALDGIKFYVLPTKEIVNLNLVKQAPNIHDITPYFTKYNDKLSELCVDERFACDLDAYMLGNSDVLYSAQDKKGFEVFLNAMSYKFRVFEIPECNTLNVYFAQKVRKNRKKRTENESY</sequence>
<dbReference type="Proteomes" id="UP000052245">
    <property type="component" value="Unassembled WGS sequence"/>
</dbReference>